<evidence type="ECO:0000313" key="2">
    <source>
        <dbReference type="EMBL" id="KAL3347921.1"/>
    </source>
</evidence>
<evidence type="ECO:0000256" key="1">
    <source>
        <dbReference type="SAM" id="Phobius"/>
    </source>
</evidence>
<keyword evidence="1" id="KW-0812">Transmembrane</keyword>
<dbReference type="EMBL" id="JBJKTR010000013">
    <property type="protein sequence ID" value="KAL3347921.1"/>
    <property type="molecule type" value="Genomic_DNA"/>
</dbReference>
<comment type="caution">
    <text evidence="2">The sequence shown here is derived from an EMBL/GenBank/DDBJ whole genome shotgun (WGS) entry which is preliminary data.</text>
</comment>
<dbReference type="AlphaFoldDB" id="A0ABD2SW23"/>
<name>A0ABD2SW23_9SOLN</name>
<feature type="transmembrane region" description="Helical" evidence="1">
    <location>
        <begin position="20"/>
        <end position="39"/>
    </location>
</feature>
<proteinExistence type="predicted"/>
<dbReference type="Proteomes" id="UP001627284">
    <property type="component" value="Unassembled WGS sequence"/>
</dbReference>
<keyword evidence="1" id="KW-0472">Membrane</keyword>
<evidence type="ECO:0000313" key="3">
    <source>
        <dbReference type="Proteomes" id="UP001627284"/>
    </source>
</evidence>
<protein>
    <submittedName>
        <fullName evidence="2">Uncharacterized protein</fullName>
    </submittedName>
</protein>
<reference evidence="2 3" key="1">
    <citation type="submission" date="2024-05" db="EMBL/GenBank/DDBJ databases">
        <title>De novo assembly of an allotetraploid wild potato.</title>
        <authorList>
            <person name="Hosaka A.J."/>
        </authorList>
    </citation>
    <scope>NUCLEOTIDE SEQUENCE [LARGE SCALE GENOMIC DNA]</scope>
    <source>
        <tissue evidence="2">Young leaves</tissue>
    </source>
</reference>
<organism evidence="2 3">
    <name type="scientific">Solanum stoloniferum</name>
    <dbReference type="NCBI Taxonomy" id="62892"/>
    <lineage>
        <taxon>Eukaryota</taxon>
        <taxon>Viridiplantae</taxon>
        <taxon>Streptophyta</taxon>
        <taxon>Embryophyta</taxon>
        <taxon>Tracheophyta</taxon>
        <taxon>Spermatophyta</taxon>
        <taxon>Magnoliopsida</taxon>
        <taxon>eudicotyledons</taxon>
        <taxon>Gunneridae</taxon>
        <taxon>Pentapetalae</taxon>
        <taxon>asterids</taxon>
        <taxon>lamiids</taxon>
        <taxon>Solanales</taxon>
        <taxon>Solanaceae</taxon>
        <taxon>Solanoideae</taxon>
        <taxon>Solaneae</taxon>
        <taxon>Solanum</taxon>
    </lineage>
</organism>
<keyword evidence="1" id="KW-1133">Transmembrane helix</keyword>
<gene>
    <name evidence="2" type="ORF">AABB24_021518</name>
</gene>
<accession>A0ABD2SW23</accession>
<sequence length="111" mass="13107">MGHPHSRSCVHVFIFSANKIVFSGMVDFSSCTFLFRSYLLEEYLIYRFVLTFVFFLFSHLILLLMFLHMVPVRSVWVALIHLLKLVVKVPSRFKHSHMTQILTFVVFFFVG</sequence>
<feature type="transmembrane region" description="Helical" evidence="1">
    <location>
        <begin position="45"/>
        <end position="67"/>
    </location>
</feature>
<keyword evidence="3" id="KW-1185">Reference proteome</keyword>